<dbReference type="EMBL" id="DSVQ01000007">
    <property type="protein sequence ID" value="HGT38404.1"/>
    <property type="molecule type" value="Genomic_DNA"/>
</dbReference>
<accession>A0A7C4QMP2</accession>
<protein>
    <submittedName>
        <fullName evidence="1">Uncharacterized protein</fullName>
    </submittedName>
</protein>
<gene>
    <name evidence="1" type="ORF">ENS64_03960</name>
</gene>
<dbReference type="AlphaFoldDB" id="A0A7C4QMP2"/>
<evidence type="ECO:0000313" key="1">
    <source>
        <dbReference type="EMBL" id="HGT38404.1"/>
    </source>
</evidence>
<sequence>MAKSLEQKRQVKLALAAKYARLADLAGSVPKQKTFLFHSRRFRNQAAAIAQKIAERQGSARS</sequence>
<reference evidence="1" key="1">
    <citation type="journal article" date="2020" name="mSystems">
        <title>Genome- and Community-Level Interaction Insights into Carbon Utilization and Element Cycling Functions of Hydrothermarchaeota in Hydrothermal Sediment.</title>
        <authorList>
            <person name="Zhou Z."/>
            <person name="Liu Y."/>
            <person name="Xu W."/>
            <person name="Pan J."/>
            <person name="Luo Z.H."/>
            <person name="Li M."/>
        </authorList>
    </citation>
    <scope>NUCLEOTIDE SEQUENCE [LARGE SCALE GENOMIC DNA]</scope>
    <source>
        <strain evidence="1">SpSt-508</strain>
    </source>
</reference>
<name>A0A7C4QMP2_9PLAN</name>
<organism evidence="1">
    <name type="scientific">Schlesneria paludicola</name>
    <dbReference type="NCBI Taxonomy" id="360056"/>
    <lineage>
        <taxon>Bacteria</taxon>
        <taxon>Pseudomonadati</taxon>
        <taxon>Planctomycetota</taxon>
        <taxon>Planctomycetia</taxon>
        <taxon>Planctomycetales</taxon>
        <taxon>Planctomycetaceae</taxon>
        <taxon>Schlesneria</taxon>
    </lineage>
</organism>
<comment type="caution">
    <text evidence="1">The sequence shown here is derived from an EMBL/GenBank/DDBJ whole genome shotgun (WGS) entry which is preliminary data.</text>
</comment>
<proteinExistence type="predicted"/>